<dbReference type="GeneID" id="92041540"/>
<keyword evidence="11" id="KW-1185">Reference proteome</keyword>
<evidence type="ECO:0000256" key="3">
    <source>
        <dbReference type="ARBA" id="ARBA00017468"/>
    </source>
</evidence>
<dbReference type="Proteomes" id="UP001433268">
    <property type="component" value="Unassembled WGS sequence"/>
</dbReference>
<dbReference type="InterPro" id="IPR052474">
    <property type="entry name" value="UDP-GlcNAc_transferase"/>
</dbReference>
<feature type="compositionally biased region" description="Acidic residues" evidence="8">
    <location>
        <begin position="350"/>
        <end position="364"/>
    </location>
</feature>
<reference evidence="10 11" key="1">
    <citation type="submission" date="2023-01" db="EMBL/GenBank/DDBJ databases">
        <title>Analysis of 21 Apiospora genomes using comparative genomics revels a genus with tremendous synthesis potential of carbohydrate active enzymes and secondary metabolites.</title>
        <authorList>
            <person name="Sorensen T."/>
        </authorList>
    </citation>
    <scope>NUCLEOTIDE SEQUENCE [LARGE SCALE GENOMIC DNA]</scope>
    <source>
        <strain evidence="10 11">CBS 114990</strain>
    </source>
</reference>
<dbReference type="GO" id="GO:0016740">
    <property type="term" value="F:transferase activity"/>
    <property type="evidence" value="ECO:0007669"/>
    <property type="project" value="UniProtKB-KW"/>
</dbReference>
<gene>
    <name evidence="7" type="primary">ALG13</name>
    <name evidence="10" type="ORF">PG997_004165</name>
</gene>
<feature type="region of interest" description="Disordered" evidence="8">
    <location>
        <begin position="399"/>
        <end position="444"/>
    </location>
</feature>
<proteinExistence type="inferred from homology"/>
<dbReference type="EC" id="2.4.1.141" evidence="2 7"/>
<evidence type="ECO:0000259" key="9">
    <source>
        <dbReference type="Pfam" id="PF04101"/>
    </source>
</evidence>
<accession>A0ABR1X1E4</accession>
<sequence>MGGSRIGHRDQWAALAALLFEKISNWLDLSAAHYVIMSLPRQVPEDQGNESPEGDWVLVMPEENKKASSSTSNFFADPIANPGHELGPYIKPSTHWDSPSYNHSNIVTMAPANEDQIPGKTCLVTVGATASFRRLIEEVVSPKVVAALAAQGYDSMVVQCGPDFEHFEAIRPSDPAVIMSGFSVERNITDYIRECAPSDGPRKRHMGLVITHAGAGSLMDALRINTRVIAVPNTDLMGNHQIELAEEFENLGWLIHGQLGKLHEAIKQSADFIPSGAYGAYPPKPPSGSENRGLEQITQDVVNGTWHGSSGSTLSEYLRGPLRYIWDVLSAHVVGPDYDNEPREGPAGDSDQESDEDAGSDAEIADSPKPKLKRVLFDNGDGTSTVTYVPVPENESPGFFGRLFGRNNGDDAGARANQADAGAQSDAGAHQADSEAHQDNGPVDEYEQRRRDVFDSLFGNLGNDDGYQETDPEVLRRTRAWEEVDDRFDSLYRLYVG</sequence>
<evidence type="ECO:0000256" key="4">
    <source>
        <dbReference type="ARBA" id="ARBA00024804"/>
    </source>
</evidence>
<comment type="subunit">
    <text evidence="1 7">Heterodimer with ALG14 to form a functional enzyme.</text>
</comment>
<dbReference type="PANTHER" id="PTHR47043:SF1">
    <property type="entry name" value="UDP-N-ACETYLGLUCOSAMINE TRANSFERASE SUBUNIT ALG13"/>
    <property type="match status" value="1"/>
</dbReference>
<keyword evidence="7 10" id="KW-0808">Transferase</keyword>
<dbReference type="PANTHER" id="PTHR47043">
    <property type="entry name" value="UDP-N-ACETYLGLUCOSAMINE TRANSFERASE SUBUNIT ALG13"/>
    <property type="match status" value="1"/>
</dbReference>
<evidence type="ECO:0000313" key="10">
    <source>
        <dbReference type="EMBL" id="KAK8089204.1"/>
    </source>
</evidence>
<dbReference type="RefSeq" id="XP_066672098.1">
    <property type="nucleotide sequence ID" value="XM_066808480.1"/>
</dbReference>
<dbReference type="Pfam" id="PF04101">
    <property type="entry name" value="Glyco_tran_28_C"/>
    <property type="match status" value="1"/>
</dbReference>
<evidence type="ECO:0000256" key="5">
    <source>
        <dbReference type="ARBA" id="ARBA00032061"/>
    </source>
</evidence>
<comment type="catalytic activity">
    <reaction evidence="6">
        <text>an N-acetyl-alpha-D-glucosaminyl-diphospho-di-trans,poly-cis-dolichol + UDP-N-acetyl-alpha-D-glucosamine = an N,N'-diacetylchitobiosyl-diphospho-di-trans,poly-cis-dolichol + UDP + H(+)</text>
        <dbReference type="Rhea" id="RHEA:23380"/>
        <dbReference type="Rhea" id="RHEA-COMP:19507"/>
        <dbReference type="Rhea" id="RHEA-COMP:19510"/>
        <dbReference type="ChEBI" id="CHEBI:15378"/>
        <dbReference type="ChEBI" id="CHEBI:57269"/>
        <dbReference type="ChEBI" id="CHEBI:57705"/>
        <dbReference type="ChEBI" id="CHEBI:58223"/>
        <dbReference type="ChEBI" id="CHEBI:58427"/>
        <dbReference type="EC" id="2.4.1.141"/>
    </reaction>
</comment>
<comment type="function">
    <text evidence="4 7">Involved in protein N-glycosylation. Essential for the second step of the dolichol-linked oligosaccharide pathway.</text>
</comment>
<dbReference type="InterPro" id="IPR007235">
    <property type="entry name" value="Glyco_trans_28_C"/>
</dbReference>
<feature type="region of interest" description="Disordered" evidence="8">
    <location>
        <begin position="336"/>
        <end position="381"/>
    </location>
</feature>
<evidence type="ECO:0000256" key="6">
    <source>
        <dbReference type="ARBA" id="ARBA00048184"/>
    </source>
</evidence>
<evidence type="ECO:0000256" key="8">
    <source>
        <dbReference type="SAM" id="MobiDB-lite"/>
    </source>
</evidence>
<organism evidence="10 11">
    <name type="scientific">Apiospora hydei</name>
    <dbReference type="NCBI Taxonomy" id="1337664"/>
    <lineage>
        <taxon>Eukaryota</taxon>
        <taxon>Fungi</taxon>
        <taxon>Dikarya</taxon>
        <taxon>Ascomycota</taxon>
        <taxon>Pezizomycotina</taxon>
        <taxon>Sordariomycetes</taxon>
        <taxon>Xylariomycetidae</taxon>
        <taxon>Amphisphaeriales</taxon>
        <taxon>Apiosporaceae</taxon>
        <taxon>Apiospora</taxon>
    </lineage>
</organism>
<evidence type="ECO:0000256" key="7">
    <source>
        <dbReference type="RuleBase" id="RU362128"/>
    </source>
</evidence>
<evidence type="ECO:0000256" key="1">
    <source>
        <dbReference type="ARBA" id="ARBA00011198"/>
    </source>
</evidence>
<keyword evidence="7" id="KW-0256">Endoplasmic reticulum</keyword>
<dbReference type="EMBL" id="JAQQWN010000004">
    <property type="protein sequence ID" value="KAK8089204.1"/>
    <property type="molecule type" value="Genomic_DNA"/>
</dbReference>
<feature type="compositionally biased region" description="Low complexity" evidence="8">
    <location>
        <begin position="414"/>
        <end position="431"/>
    </location>
</feature>
<comment type="similarity">
    <text evidence="7">Belongs to the glycosyltransferase 28 family.</text>
</comment>
<name>A0ABR1X1E4_9PEZI</name>
<evidence type="ECO:0000313" key="11">
    <source>
        <dbReference type="Proteomes" id="UP001433268"/>
    </source>
</evidence>
<feature type="domain" description="Glycosyl transferase family 28 C-terminal" evidence="9">
    <location>
        <begin position="121"/>
        <end position="252"/>
    </location>
</feature>
<evidence type="ECO:0000256" key="2">
    <source>
        <dbReference type="ARBA" id="ARBA00012614"/>
    </source>
</evidence>
<comment type="subcellular location">
    <subcellularLocation>
        <location evidence="7">Endoplasmic reticulum</location>
    </subcellularLocation>
</comment>
<protein>
    <recommendedName>
        <fullName evidence="3 7">UDP-N-acetylglucosamine transferase subunit ALG13</fullName>
        <ecNumber evidence="2 7">2.4.1.141</ecNumber>
    </recommendedName>
    <alternativeName>
        <fullName evidence="5 7">Asparagine-linked glycosylation protein 13</fullName>
    </alternativeName>
</protein>
<keyword evidence="7" id="KW-0328">Glycosyltransferase</keyword>
<comment type="caution">
    <text evidence="10">The sequence shown here is derived from an EMBL/GenBank/DDBJ whole genome shotgun (WGS) entry which is preliminary data.</text>
</comment>
<dbReference type="Gene3D" id="3.40.50.2000">
    <property type="entry name" value="Glycogen Phosphorylase B"/>
    <property type="match status" value="1"/>
</dbReference>